<comment type="caution">
    <text evidence="1">The sequence shown here is derived from an EMBL/GenBank/DDBJ whole genome shotgun (WGS) entry which is preliminary data.</text>
</comment>
<dbReference type="Proteomes" id="UP000789920">
    <property type="component" value="Unassembled WGS sequence"/>
</dbReference>
<reference evidence="1" key="1">
    <citation type="submission" date="2021-06" db="EMBL/GenBank/DDBJ databases">
        <authorList>
            <person name="Kallberg Y."/>
            <person name="Tangrot J."/>
            <person name="Rosling A."/>
        </authorList>
    </citation>
    <scope>NUCLEOTIDE SEQUENCE</scope>
    <source>
        <strain evidence="1">MA461A</strain>
    </source>
</reference>
<evidence type="ECO:0000313" key="1">
    <source>
        <dbReference type="EMBL" id="CAG8818489.1"/>
    </source>
</evidence>
<dbReference type="EMBL" id="CAJVQC010081072">
    <property type="protein sequence ID" value="CAG8818489.1"/>
    <property type="molecule type" value="Genomic_DNA"/>
</dbReference>
<gene>
    <name evidence="1" type="ORF">RPERSI_LOCUS24926</name>
</gene>
<organism evidence="1 2">
    <name type="scientific">Racocetra persica</name>
    <dbReference type="NCBI Taxonomy" id="160502"/>
    <lineage>
        <taxon>Eukaryota</taxon>
        <taxon>Fungi</taxon>
        <taxon>Fungi incertae sedis</taxon>
        <taxon>Mucoromycota</taxon>
        <taxon>Glomeromycotina</taxon>
        <taxon>Glomeromycetes</taxon>
        <taxon>Diversisporales</taxon>
        <taxon>Gigasporaceae</taxon>
        <taxon>Racocetra</taxon>
    </lineage>
</organism>
<sequence>EEEKTTNNLSVKRQELINLSEQAIIKEKEIMELRRQLFKIAYERINKQYEEK</sequence>
<accession>A0ACA9S0B3</accession>
<proteinExistence type="predicted"/>
<feature type="non-terminal residue" evidence="1">
    <location>
        <position position="52"/>
    </location>
</feature>
<evidence type="ECO:0000313" key="2">
    <source>
        <dbReference type="Proteomes" id="UP000789920"/>
    </source>
</evidence>
<name>A0ACA9S0B3_9GLOM</name>
<protein>
    <submittedName>
        <fullName evidence="1">16330_t:CDS:1</fullName>
    </submittedName>
</protein>
<feature type="non-terminal residue" evidence="1">
    <location>
        <position position="1"/>
    </location>
</feature>
<keyword evidence="2" id="KW-1185">Reference proteome</keyword>